<dbReference type="AlphaFoldDB" id="A0A143DBQ4"/>
<dbReference type="PROSITE" id="PS51257">
    <property type="entry name" value="PROKAR_LIPOPROTEIN"/>
    <property type="match status" value="1"/>
</dbReference>
<organism evidence="2 3">
    <name type="scientific">Haematospirillum jordaniae</name>
    <dbReference type="NCBI Taxonomy" id="1549855"/>
    <lineage>
        <taxon>Bacteria</taxon>
        <taxon>Pseudomonadati</taxon>
        <taxon>Pseudomonadota</taxon>
        <taxon>Alphaproteobacteria</taxon>
        <taxon>Rhodospirillales</taxon>
        <taxon>Novispirillaceae</taxon>
        <taxon>Haematospirillum</taxon>
    </lineage>
</organism>
<accession>A0A143DBQ4</accession>
<reference evidence="2 3" key="1">
    <citation type="submission" date="2016-02" db="EMBL/GenBank/DDBJ databases">
        <title>Complete Genome of H5569, the type strain of the newly described species Haematospirillium jordaniae.</title>
        <authorList>
            <person name="Nicholson A.C."/>
            <person name="Humrighouse B.W."/>
            <person name="Loparov V."/>
            <person name="McQuiston J.R."/>
        </authorList>
    </citation>
    <scope>NUCLEOTIDE SEQUENCE [LARGE SCALE GENOMIC DNA]</scope>
    <source>
        <strain evidence="2 3">H5569</strain>
    </source>
</reference>
<dbReference type="EMBL" id="CP014525">
    <property type="protein sequence ID" value="AMW34155.1"/>
    <property type="molecule type" value="Genomic_DNA"/>
</dbReference>
<name>A0A143DBQ4_9PROT</name>
<dbReference type="Proteomes" id="UP000076066">
    <property type="component" value="Chromosome"/>
</dbReference>
<evidence type="ECO:0000313" key="2">
    <source>
        <dbReference type="EMBL" id="AMW34155.1"/>
    </source>
</evidence>
<dbReference type="OrthoDB" id="7283452at2"/>
<protein>
    <recommendedName>
        <fullName evidence="4">PEGA domain-containing protein</fullName>
    </recommendedName>
</protein>
<dbReference type="KEGG" id="hjo:AY555_02030"/>
<feature type="signal peptide" evidence="1">
    <location>
        <begin position="1"/>
        <end position="20"/>
    </location>
</feature>
<evidence type="ECO:0000313" key="3">
    <source>
        <dbReference type="Proteomes" id="UP000076066"/>
    </source>
</evidence>
<evidence type="ECO:0008006" key="4">
    <source>
        <dbReference type="Google" id="ProtNLM"/>
    </source>
</evidence>
<dbReference type="GeneID" id="53315932"/>
<keyword evidence="1" id="KW-0732">Signal</keyword>
<sequence>MKRFLATSLLVMLTSACSSIIEGTTQDLSFGTTPQGALCTLHRDGRVIGQVTTPGAVKVDKTKLDILVRCEKEGYRTAEITVESDVAAMTFGNIILGGGIGVVIDAASGASNKYSPSSHLILEREEAASAGSTAL</sequence>
<keyword evidence="3" id="KW-1185">Reference proteome</keyword>
<dbReference type="STRING" id="1549855.AY555_02030"/>
<gene>
    <name evidence="2" type="ORF">AY555_02030</name>
</gene>
<evidence type="ECO:0000256" key="1">
    <source>
        <dbReference type="SAM" id="SignalP"/>
    </source>
</evidence>
<proteinExistence type="predicted"/>
<feature type="chain" id="PRO_5044368579" description="PEGA domain-containing protein" evidence="1">
    <location>
        <begin position="21"/>
        <end position="135"/>
    </location>
</feature>
<dbReference type="RefSeq" id="WP_066132766.1">
    <property type="nucleotide sequence ID" value="NZ_CP014525.1"/>
</dbReference>